<accession>A0AAF0BKZ4</accession>
<dbReference type="EMBL" id="CP116805">
    <property type="protein sequence ID" value="WCL52845.1"/>
    <property type="molecule type" value="Genomic_DNA"/>
</dbReference>
<proteinExistence type="predicted"/>
<evidence type="ECO:0000256" key="1">
    <source>
        <dbReference type="SAM" id="MobiDB-lite"/>
    </source>
</evidence>
<protein>
    <submittedName>
        <fullName evidence="2">Uncharacterized protein</fullName>
    </submittedName>
</protein>
<dbReference type="RefSeq" id="WP_289502290.1">
    <property type="nucleotide sequence ID" value="NZ_CP116805.1"/>
</dbReference>
<feature type="compositionally biased region" description="Basic and acidic residues" evidence="1">
    <location>
        <begin position="27"/>
        <end position="45"/>
    </location>
</feature>
<dbReference type="Proteomes" id="UP001217500">
    <property type="component" value="Chromosome"/>
</dbReference>
<evidence type="ECO:0000313" key="2">
    <source>
        <dbReference type="EMBL" id="WCL52845.1"/>
    </source>
</evidence>
<dbReference type="KEGG" id="gso:PH603_09865"/>
<gene>
    <name evidence="2" type="ORF">PH603_09865</name>
</gene>
<feature type="compositionally biased region" description="Polar residues" evidence="1">
    <location>
        <begin position="1"/>
        <end position="15"/>
    </location>
</feature>
<evidence type="ECO:0000313" key="3">
    <source>
        <dbReference type="Proteomes" id="UP001217500"/>
    </source>
</evidence>
<reference evidence="2" key="1">
    <citation type="submission" date="2023-01" db="EMBL/GenBank/DDBJ databases">
        <title>The genome sequence of Kordiimonadaceae bacterium 6D33.</title>
        <authorList>
            <person name="Liu Y."/>
        </authorList>
    </citation>
    <scope>NUCLEOTIDE SEQUENCE</scope>
    <source>
        <strain evidence="2">6D33</strain>
    </source>
</reference>
<name>A0AAF0BKZ4_9PROT</name>
<dbReference type="AlphaFoldDB" id="A0AAF0BKZ4"/>
<sequence length="60" mass="6173">MDIQSTAATSNQNVATAGRAGSLESAAEERKTVEDSAVERKEAEPSAKAPGVGERVDVQA</sequence>
<organism evidence="2 3">
    <name type="scientific">Gimibacter soli</name>
    <dbReference type="NCBI Taxonomy" id="3024400"/>
    <lineage>
        <taxon>Bacteria</taxon>
        <taxon>Pseudomonadati</taxon>
        <taxon>Pseudomonadota</taxon>
        <taxon>Alphaproteobacteria</taxon>
        <taxon>Kordiimonadales</taxon>
        <taxon>Temperatibacteraceae</taxon>
        <taxon>Gimibacter</taxon>
    </lineage>
</organism>
<feature type="region of interest" description="Disordered" evidence="1">
    <location>
        <begin position="1"/>
        <end position="60"/>
    </location>
</feature>
<keyword evidence="3" id="KW-1185">Reference proteome</keyword>